<evidence type="ECO:0000313" key="10">
    <source>
        <dbReference type="Proteomes" id="UP000002281"/>
    </source>
</evidence>
<organism evidence="9 10">
    <name type="scientific">Equus caballus</name>
    <name type="common">Horse</name>
    <dbReference type="NCBI Taxonomy" id="9796"/>
    <lineage>
        <taxon>Eukaryota</taxon>
        <taxon>Metazoa</taxon>
        <taxon>Chordata</taxon>
        <taxon>Craniata</taxon>
        <taxon>Vertebrata</taxon>
        <taxon>Euteleostomi</taxon>
        <taxon>Mammalia</taxon>
        <taxon>Eutheria</taxon>
        <taxon>Laurasiatheria</taxon>
        <taxon>Perissodactyla</taxon>
        <taxon>Equidae</taxon>
        <taxon>Equus</taxon>
    </lineage>
</organism>
<name>F6WNF7_HORSE</name>
<gene>
    <name evidence="9" type="primary">MIA2</name>
</gene>
<feature type="compositionally biased region" description="Pro residues" evidence="7">
    <location>
        <begin position="611"/>
        <end position="622"/>
    </location>
</feature>
<evidence type="ECO:0000256" key="2">
    <source>
        <dbReference type="ARBA" id="ARBA00022692"/>
    </source>
</evidence>
<evidence type="ECO:0000256" key="1">
    <source>
        <dbReference type="ARBA" id="ARBA00004167"/>
    </source>
</evidence>
<dbReference type="PANTHER" id="PTHR23158:SF38">
    <property type="entry name" value="MELANOMA INHIBITORY ACTIVITY PROTEIN 2"/>
    <property type="match status" value="1"/>
</dbReference>
<feature type="region of interest" description="Disordered" evidence="7">
    <location>
        <begin position="763"/>
        <end position="805"/>
    </location>
</feature>
<dbReference type="PANTHER" id="PTHR23158">
    <property type="entry name" value="MELANOMA INHIBITORY ACTIVITY-RELATED"/>
    <property type="match status" value="1"/>
</dbReference>
<feature type="region of interest" description="Disordered" evidence="7">
    <location>
        <begin position="513"/>
        <end position="694"/>
    </location>
</feature>
<keyword evidence="4 6" id="KW-0175">Coiled coil</keyword>
<keyword evidence="2 8" id="KW-0812">Transmembrane</keyword>
<dbReference type="HOGENOM" id="CLU_258922_0_0_1"/>
<dbReference type="GO" id="GO:0016020">
    <property type="term" value="C:membrane"/>
    <property type="evidence" value="ECO:0007669"/>
    <property type="project" value="UniProtKB-SubCell"/>
</dbReference>
<dbReference type="InterPro" id="IPR051500">
    <property type="entry name" value="cTAGE_MIA/OTOR"/>
</dbReference>
<dbReference type="ExpressionAtlas" id="F6WNF7">
    <property type="expression patterns" value="baseline"/>
</dbReference>
<reference evidence="9" key="3">
    <citation type="submission" date="2025-09" db="UniProtKB">
        <authorList>
            <consortium name="Ensembl"/>
        </authorList>
    </citation>
    <scope>IDENTIFICATION</scope>
    <source>
        <strain evidence="9">Thoroughbred</strain>
    </source>
</reference>
<reference evidence="9 10" key="1">
    <citation type="journal article" date="2009" name="Science">
        <title>Genome sequence, comparative analysis, and population genetics of the domestic horse.</title>
        <authorList>
            <consortium name="Broad Institute Genome Sequencing Platform"/>
            <consortium name="Broad Institute Whole Genome Assembly Team"/>
            <person name="Wade C.M."/>
            <person name="Giulotto E."/>
            <person name="Sigurdsson S."/>
            <person name="Zoli M."/>
            <person name="Gnerre S."/>
            <person name="Imsland F."/>
            <person name="Lear T.L."/>
            <person name="Adelson D.L."/>
            <person name="Bailey E."/>
            <person name="Bellone R.R."/>
            <person name="Bloecker H."/>
            <person name="Distl O."/>
            <person name="Edgar R.C."/>
            <person name="Garber M."/>
            <person name="Leeb T."/>
            <person name="Mauceli E."/>
            <person name="MacLeod J.N."/>
            <person name="Penedo M.C.T."/>
            <person name="Raison J.M."/>
            <person name="Sharpe T."/>
            <person name="Vogel J."/>
            <person name="Andersson L."/>
            <person name="Antczak D.F."/>
            <person name="Biagi T."/>
            <person name="Binns M.M."/>
            <person name="Chowdhary B.P."/>
            <person name="Coleman S.J."/>
            <person name="Della Valle G."/>
            <person name="Fryc S."/>
            <person name="Guerin G."/>
            <person name="Hasegawa T."/>
            <person name="Hill E.W."/>
            <person name="Jurka J."/>
            <person name="Kiialainen A."/>
            <person name="Lindgren G."/>
            <person name="Liu J."/>
            <person name="Magnani E."/>
            <person name="Mickelson J.R."/>
            <person name="Murray J."/>
            <person name="Nergadze S.G."/>
            <person name="Onofrio R."/>
            <person name="Pedroni S."/>
            <person name="Piras M.F."/>
            <person name="Raudsepp T."/>
            <person name="Rocchi M."/>
            <person name="Roeed K.H."/>
            <person name="Ryder O.A."/>
            <person name="Searle S."/>
            <person name="Skow L."/>
            <person name="Swinburne J.E."/>
            <person name="Syvaenen A.C."/>
            <person name="Tozaki T."/>
            <person name="Valberg S.J."/>
            <person name="Vaudin M."/>
            <person name="White J.R."/>
            <person name="Zody M.C."/>
            <person name="Lander E.S."/>
            <person name="Lindblad-Toh K."/>
        </authorList>
    </citation>
    <scope>NUCLEOTIDE SEQUENCE [LARGE SCALE GENOMIC DNA]</scope>
    <source>
        <strain evidence="9 10">Thoroughbred</strain>
    </source>
</reference>
<dbReference type="Bgee" id="ENSECAG00000016358">
    <property type="expression patterns" value="Expressed in liver and 23 other cell types or tissues"/>
</dbReference>
<evidence type="ECO:0000256" key="8">
    <source>
        <dbReference type="SAM" id="Phobius"/>
    </source>
</evidence>
<feature type="compositionally biased region" description="Basic and acidic residues" evidence="7">
    <location>
        <begin position="795"/>
        <end position="805"/>
    </location>
</feature>
<evidence type="ECO:0000256" key="7">
    <source>
        <dbReference type="SAM" id="MobiDB-lite"/>
    </source>
</evidence>
<feature type="compositionally biased region" description="Pro residues" evidence="7">
    <location>
        <begin position="739"/>
        <end position="749"/>
    </location>
</feature>
<protein>
    <submittedName>
        <fullName evidence="9">MIA SH3 domain ER export factor 2</fullName>
    </submittedName>
</protein>
<dbReference type="GeneTree" id="ENSGT00950000182767"/>
<evidence type="ECO:0000256" key="6">
    <source>
        <dbReference type="SAM" id="Coils"/>
    </source>
</evidence>
<dbReference type="AlphaFoldDB" id="F6WNF7"/>
<comment type="subcellular location">
    <subcellularLocation>
        <location evidence="1">Membrane</location>
        <topology evidence="1">Single-pass membrane protein</topology>
    </subcellularLocation>
</comment>
<keyword evidence="10" id="KW-1185">Reference proteome</keyword>
<sequence length="805" mass="90759">MEGPGPAPAPSLGLVLEKLRRLIFFVLKVVAALPEDMRPGSNFYGFPWELVICAAIVGFFAVLLFLWRSFRSVRSRLYVGREKKLAVKLSTLLEEKCKLLEKFSLVQKQYEGLESSLKDASFEKESTEAQSLEEICEKLDRSKSELEDEILFLEKELKEEKSKHSEQDELMVDISKRIQSLEDESKALKSQVAEAKTTFKIFQMSEERLKIAIKDALSENSQLQESQKQLLQEAEEWKEQVSELNKQKRAFEDSKVYTEQVLHDKENQIKSLTERLLKMKDWAAVLGEDMTDDDNLELDMTSDSENDNPPKGGLKKLIHAAKLSASLKTLEGERNRIYTQLSEVDKTKEELTECIKNLQSEQASLQSENKEFENENQKLQQKLKVMTELYQENEMTLHRKLTVEENYRLEKEEKLSKADEKISHAAEELETYRKRAKDLEEELERTIRSYQGQIISHEKKAHDNWLAARNAERNLNDLRKENAHNRQKLTETEFKFELLEKDPYALDVPNAAFGREHSPYGPSPLGRPSPETRAFLSPPTLLEGPLRLSPLLPGGRGRGLRGPGNPLDQQISNERGESSCDRLTDPHRAPSDTGSLSPPWDQDRRMMIPPAGRPYPDPALPPPRHDRFYPNSGRLSGPAELRSVPMPSVGKADGPVSSEMESSTNDSKDDLGNLNVPDSSLPAESGAAGPGFVPPPVPPVRAPLFAVDARGPMVRRGPPLPPPPPGHVYAAPRDCFPPRDFPGPPPPPFSMRNVYAPRGFPQYFAPRPGFFPPPPQPESRSELPSGLTPPSNEPTTEHPEPAQET</sequence>
<proteinExistence type="predicted"/>
<evidence type="ECO:0000313" key="9">
    <source>
        <dbReference type="Ensembl" id="ENSECAP00000014846.3"/>
    </source>
</evidence>
<keyword evidence="3 8" id="KW-1133">Transmembrane helix</keyword>
<feature type="compositionally biased region" description="Basic and acidic residues" evidence="7">
    <location>
        <begin position="574"/>
        <end position="590"/>
    </location>
</feature>
<feature type="transmembrane region" description="Helical" evidence="8">
    <location>
        <begin position="46"/>
        <end position="67"/>
    </location>
</feature>
<feature type="coiled-coil region" evidence="6">
    <location>
        <begin position="341"/>
        <end position="488"/>
    </location>
</feature>
<evidence type="ECO:0000256" key="3">
    <source>
        <dbReference type="ARBA" id="ARBA00022989"/>
    </source>
</evidence>
<dbReference type="FunFam" id="1.20.5.340:FF:000044">
    <property type="entry name" value="MIA SH3 domain ER export factor 2"/>
    <property type="match status" value="1"/>
</dbReference>
<keyword evidence="5 8" id="KW-0472">Membrane</keyword>
<feature type="coiled-coil region" evidence="6">
    <location>
        <begin position="110"/>
        <end position="254"/>
    </location>
</feature>
<feature type="compositionally biased region" description="Low complexity" evidence="7">
    <location>
        <begin position="541"/>
        <end position="553"/>
    </location>
</feature>
<evidence type="ECO:0000256" key="5">
    <source>
        <dbReference type="ARBA" id="ARBA00023136"/>
    </source>
</evidence>
<dbReference type="Proteomes" id="UP000002281">
    <property type="component" value="Chromosome 1"/>
</dbReference>
<reference evidence="9" key="2">
    <citation type="submission" date="2025-08" db="UniProtKB">
        <authorList>
            <consortium name="Ensembl"/>
        </authorList>
    </citation>
    <scope>IDENTIFICATION</scope>
    <source>
        <strain evidence="9">Thoroughbred</strain>
    </source>
</reference>
<feature type="region of interest" description="Disordered" evidence="7">
    <location>
        <begin position="715"/>
        <end position="750"/>
    </location>
</feature>
<evidence type="ECO:0000256" key="4">
    <source>
        <dbReference type="ARBA" id="ARBA00023054"/>
    </source>
</evidence>
<dbReference type="Ensembl" id="ENSECAT00000018210.3">
    <property type="protein sequence ID" value="ENSECAP00000014846.3"/>
    <property type="gene ID" value="ENSECAG00000016358.4"/>
</dbReference>
<accession>F6WNF7</accession>